<dbReference type="PROSITE" id="PS50928">
    <property type="entry name" value="ABC_TM1"/>
    <property type="match status" value="1"/>
</dbReference>
<dbReference type="SUPFAM" id="SSF161098">
    <property type="entry name" value="MetI-like"/>
    <property type="match status" value="1"/>
</dbReference>
<sequence>MVVTPQGNHMTPVKPPSGAAGAVATTVTSPLTKKDDKPAKVRRGTPTRSAAARRRDLPVALLLIIPSVVGFLIFYAYPTFRGIYLSFTDFHVLSPPNWVGLANLREMIHDDVFWHSLWVTVYFVILSVVFGTLVSLVTAVVLHRVTRSSALRGVILLPFLISNVIAALVWQWMLDPQLGIIDIALQHLTGHSIDFFGSGNWAIPSIAAISVWKWMGYYALLIFAGLQTIPPTIYEAGRVDGAGEWQMFRRLTVPLLRPILVMVVVLTVINSFQVFDIVQVTTKGGPAYASNVLQMYIYNKAFSQFDFGYAATMSLALFALLIAVTFTQLRLARANESDLN</sequence>
<evidence type="ECO:0000313" key="11">
    <source>
        <dbReference type="Proteomes" id="UP000305778"/>
    </source>
</evidence>
<dbReference type="RefSeq" id="WP_136724342.1">
    <property type="nucleotide sequence ID" value="NZ_SUMC01000011.1"/>
</dbReference>
<feature type="transmembrane region" description="Helical" evidence="7">
    <location>
        <begin position="117"/>
        <end position="142"/>
    </location>
</feature>
<keyword evidence="11" id="KW-1185">Reference proteome</keyword>
<dbReference type="PANTHER" id="PTHR30193:SF41">
    <property type="entry name" value="DIACETYLCHITOBIOSE UPTAKE SYSTEM PERMEASE PROTEIN NGCF"/>
    <property type="match status" value="1"/>
</dbReference>
<keyword evidence="2 7" id="KW-0813">Transport</keyword>
<dbReference type="EMBL" id="SUMC01000011">
    <property type="protein sequence ID" value="TKA10905.1"/>
    <property type="molecule type" value="Genomic_DNA"/>
</dbReference>
<comment type="subcellular location">
    <subcellularLocation>
        <location evidence="1 7">Cell membrane</location>
        <topology evidence="1 7">Multi-pass membrane protein</topology>
    </subcellularLocation>
</comment>
<keyword evidence="3" id="KW-1003">Cell membrane</keyword>
<dbReference type="Gene3D" id="1.10.3720.10">
    <property type="entry name" value="MetI-like"/>
    <property type="match status" value="1"/>
</dbReference>
<dbReference type="AlphaFoldDB" id="A0A4U0T8K8"/>
<organism evidence="10 11">
    <name type="scientific">Actinacidiphila oryziradicis</name>
    <dbReference type="NCBI Taxonomy" id="2571141"/>
    <lineage>
        <taxon>Bacteria</taxon>
        <taxon>Bacillati</taxon>
        <taxon>Actinomycetota</taxon>
        <taxon>Actinomycetes</taxon>
        <taxon>Kitasatosporales</taxon>
        <taxon>Streptomycetaceae</taxon>
        <taxon>Actinacidiphila</taxon>
    </lineage>
</organism>
<protein>
    <submittedName>
        <fullName evidence="10">Sugar ABC transporter permease</fullName>
    </submittedName>
</protein>
<dbReference type="OrthoDB" id="9805974at2"/>
<keyword evidence="6 7" id="KW-0472">Membrane</keyword>
<feature type="transmembrane region" description="Helical" evidence="7">
    <location>
        <begin position="57"/>
        <end position="77"/>
    </location>
</feature>
<feature type="transmembrane region" description="Helical" evidence="7">
    <location>
        <begin position="307"/>
        <end position="326"/>
    </location>
</feature>
<reference evidence="10 11" key="1">
    <citation type="submission" date="2019-04" db="EMBL/GenBank/DDBJ databases">
        <title>Streptomyces oryziradicis sp. nov., a novel actinomycete isolated from rhizosphere soil of rice (Oryza sativa L.).</title>
        <authorList>
            <person name="Li C."/>
        </authorList>
    </citation>
    <scope>NUCLEOTIDE SEQUENCE [LARGE SCALE GENOMIC DNA]</scope>
    <source>
        <strain evidence="10 11">NEAU-C40</strain>
    </source>
</reference>
<evidence type="ECO:0000259" key="9">
    <source>
        <dbReference type="PROSITE" id="PS50928"/>
    </source>
</evidence>
<comment type="caution">
    <text evidence="10">The sequence shown here is derived from an EMBL/GenBank/DDBJ whole genome shotgun (WGS) entry which is preliminary data.</text>
</comment>
<comment type="similarity">
    <text evidence="7">Belongs to the binding-protein-dependent transport system permease family.</text>
</comment>
<evidence type="ECO:0000256" key="5">
    <source>
        <dbReference type="ARBA" id="ARBA00022989"/>
    </source>
</evidence>
<evidence type="ECO:0000256" key="4">
    <source>
        <dbReference type="ARBA" id="ARBA00022692"/>
    </source>
</evidence>
<evidence type="ECO:0000256" key="1">
    <source>
        <dbReference type="ARBA" id="ARBA00004651"/>
    </source>
</evidence>
<evidence type="ECO:0000256" key="2">
    <source>
        <dbReference type="ARBA" id="ARBA00022448"/>
    </source>
</evidence>
<feature type="domain" description="ABC transmembrane type-1" evidence="9">
    <location>
        <begin position="113"/>
        <end position="330"/>
    </location>
</feature>
<evidence type="ECO:0000256" key="3">
    <source>
        <dbReference type="ARBA" id="ARBA00022475"/>
    </source>
</evidence>
<dbReference type="Proteomes" id="UP000305778">
    <property type="component" value="Unassembled WGS sequence"/>
</dbReference>
<dbReference type="GO" id="GO:0055085">
    <property type="term" value="P:transmembrane transport"/>
    <property type="evidence" value="ECO:0007669"/>
    <property type="project" value="InterPro"/>
</dbReference>
<proteinExistence type="inferred from homology"/>
<keyword evidence="4 7" id="KW-0812">Transmembrane</keyword>
<name>A0A4U0T8K8_9ACTN</name>
<dbReference type="GO" id="GO:0005886">
    <property type="term" value="C:plasma membrane"/>
    <property type="evidence" value="ECO:0007669"/>
    <property type="project" value="UniProtKB-SubCell"/>
</dbReference>
<evidence type="ECO:0000256" key="6">
    <source>
        <dbReference type="ARBA" id="ARBA00023136"/>
    </source>
</evidence>
<evidence type="ECO:0000256" key="7">
    <source>
        <dbReference type="RuleBase" id="RU363032"/>
    </source>
</evidence>
<evidence type="ECO:0000313" key="10">
    <source>
        <dbReference type="EMBL" id="TKA10905.1"/>
    </source>
</evidence>
<dbReference type="InterPro" id="IPR051393">
    <property type="entry name" value="ABC_transporter_permease"/>
</dbReference>
<dbReference type="InterPro" id="IPR000515">
    <property type="entry name" value="MetI-like"/>
</dbReference>
<feature type="region of interest" description="Disordered" evidence="8">
    <location>
        <begin position="1"/>
        <end position="21"/>
    </location>
</feature>
<feature type="transmembrane region" description="Helical" evidence="7">
    <location>
        <begin position="255"/>
        <end position="275"/>
    </location>
</feature>
<feature type="transmembrane region" description="Helical" evidence="7">
    <location>
        <begin position="154"/>
        <end position="173"/>
    </location>
</feature>
<evidence type="ECO:0000256" key="8">
    <source>
        <dbReference type="SAM" id="MobiDB-lite"/>
    </source>
</evidence>
<dbReference type="CDD" id="cd06261">
    <property type="entry name" value="TM_PBP2"/>
    <property type="match status" value="1"/>
</dbReference>
<gene>
    <name evidence="10" type="ORF">FCI23_14890</name>
</gene>
<dbReference type="PANTHER" id="PTHR30193">
    <property type="entry name" value="ABC TRANSPORTER PERMEASE PROTEIN"/>
    <property type="match status" value="1"/>
</dbReference>
<dbReference type="InterPro" id="IPR035906">
    <property type="entry name" value="MetI-like_sf"/>
</dbReference>
<keyword evidence="5 7" id="KW-1133">Transmembrane helix</keyword>
<dbReference type="Pfam" id="PF00528">
    <property type="entry name" value="BPD_transp_1"/>
    <property type="match status" value="1"/>
</dbReference>
<accession>A0A4U0T8K8</accession>